<keyword evidence="1" id="KW-0732">Signal</keyword>
<feature type="signal peptide" evidence="1">
    <location>
        <begin position="1"/>
        <end position="23"/>
    </location>
</feature>
<reference evidence="2" key="1">
    <citation type="submission" date="2020-11" db="EMBL/GenBank/DDBJ databases">
        <title>Whole-genome analyses of Nonomuraea sp. K274.</title>
        <authorList>
            <person name="Veyisoglu A."/>
        </authorList>
    </citation>
    <scope>NUCLEOTIDE SEQUENCE</scope>
    <source>
        <strain evidence="2">K274</strain>
    </source>
</reference>
<protein>
    <submittedName>
        <fullName evidence="2">Uncharacterized protein</fullName>
    </submittedName>
</protein>
<organism evidence="2 3">
    <name type="scientific">Nonomuraea cypriaca</name>
    <dbReference type="NCBI Taxonomy" id="1187855"/>
    <lineage>
        <taxon>Bacteria</taxon>
        <taxon>Bacillati</taxon>
        <taxon>Actinomycetota</taxon>
        <taxon>Actinomycetes</taxon>
        <taxon>Streptosporangiales</taxon>
        <taxon>Streptosporangiaceae</taxon>
        <taxon>Nonomuraea</taxon>
    </lineage>
</organism>
<proteinExistence type="predicted"/>
<sequence length="108" mass="11325">MRPTPLILLLALVTACGSATTTAAPAGRPAAPLECASEPPTGRFDTEVLYQVHLDYRPYETPEELAREGAEVVVVGRVTGRLSGPVVEEGIPGFERAVPTGTRGCCCS</sequence>
<dbReference type="RefSeq" id="WP_195897515.1">
    <property type="nucleotide sequence ID" value="NZ_JADOGI010000069.1"/>
</dbReference>
<dbReference type="Proteomes" id="UP000605361">
    <property type="component" value="Unassembled WGS sequence"/>
</dbReference>
<dbReference type="AlphaFoldDB" id="A0A931F0G3"/>
<dbReference type="PROSITE" id="PS51257">
    <property type="entry name" value="PROKAR_LIPOPROTEIN"/>
    <property type="match status" value="1"/>
</dbReference>
<evidence type="ECO:0000313" key="3">
    <source>
        <dbReference type="Proteomes" id="UP000605361"/>
    </source>
</evidence>
<feature type="chain" id="PRO_5037116102" evidence="1">
    <location>
        <begin position="24"/>
        <end position="108"/>
    </location>
</feature>
<dbReference type="EMBL" id="JADOGI010000069">
    <property type="protein sequence ID" value="MBF8188572.1"/>
    <property type="molecule type" value="Genomic_DNA"/>
</dbReference>
<comment type="caution">
    <text evidence="2">The sequence shown here is derived from an EMBL/GenBank/DDBJ whole genome shotgun (WGS) entry which is preliminary data.</text>
</comment>
<evidence type="ECO:0000313" key="2">
    <source>
        <dbReference type="EMBL" id="MBF8188572.1"/>
    </source>
</evidence>
<keyword evidence="3" id="KW-1185">Reference proteome</keyword>
<name>A0A931F0G3_9ACTN</name>
<evidence type="ECO:0000256" key="1">
    <source>
        <dbReference type="SAM" id="SignalP"/>
    </source>
</evidence>
<accession>A0A931F0G3</accession>
<gene>
    <name evidence="2" type="ORF">ITP53_23155</name>
</gene>